<feature type="region of interest" description="Disordered" evidence="1">
    <location>
        <begin position="42"/>
        <end position="61"/>
    </location>
</feature>
<protein>
    <submittedName>
        <fullName evidence="2">Uncharacterized protein</fullName>
    </submittedName>
</protein>
<accession>A0ABR1RDJ8</accession>
<keyword evidence="3" id="KW-1185">Reference proteome</keyword>
<evidence type="ECO:0000313" key="2">
    <source>
        <dbReference type="EMBL" id="KAK8008682.1"/>
    </source>
</evidence>
<comment type="caution">
    <text evidence="2">The sequence shown here is derived from an EMBL/GenBank/DDBJ whole genome shotgun (WGS) entry which is preliminary data.</text>
</comment>
<organism evidence="2 3">
    <name type="scientific">Apiospora marii</name>
    <dbReference type="NCBI Taxonomy" id="335849"/>
    <lineage>
        <taxon>Eukaryota</taxon>
        <taxon>Fungi</taxon>
        <taxon>Dikarya</taxon>
        <taxon>Ascomycota</taxon>
        <taxon>Pezizomycotina</taxon>
        <taxon>Sordariomycetes</taxon>
        <taxon>Xylariomycetidae</taxon>
        <taxon>Amphisphaeriales</taxon>
        <taxon>Apiosporaceae</taxon>
        <taxon>Apiospora</taxon>
    </lineage>
</organism>
<gene>
    <name evidence="2" type="ORF">PG991_011233</name>
</gene>
<evidence type="ECO:0000256" key="1">
    <source>
        <dbReference type="SAM" id="MobiDB-lite"/>
    </source>
</evidence>
<name>A0ABR1RDJ8_9PEZI</name>
<evidence type="ECO:0000313" key="3">
    <source>
        <dbReference type="Proteomes" id="UP001396898"/>
    </source>
</evidence>
<sequence length="99" mass="10774">MWPSLDPMDPGRSGPNPLVTVYRLEPEGRCLDPYLEKIKAGAWSEQQKQRGSPGQGLLATDGHDRTVREALGIGIPHSSKTPMMTNDGRTLAIPAYMAS</sequence>
<reference evidence="2 3" key="1">
    <citation type="submission" date="2023-01" db="EMBL/GenBank/DDBJ databases">
        <title>Analysis of 21 Apiospora genomes using comparative genomics revels a genus with tremendous synthesis potential of carbohydrate active enzymes and secondary metabolites.</title>
        <authorList>
            <person name="Sorensen T."/>
        </authorList>
    </citation>
    <scope>NUCLEOTIDE SEQUENCE [LARGE SCALE GENOMIC DNA]</scope>
    <source>
        <strain evidence="2 3">CBS 20057</strain>
    </source>
</reference>
<proteinExistence type="predicted"/>
<dbReference type="Proteomes" id="UP001396898">
    <property type="component" value="Unassembled WGS sequence"/>
</dbReference>
<dbReference type="EMBL" id="JAQQWI010000016">
    <property type="protein sequence ID" value="KAK8008682.1"/>
    <property type="molecule type" value="Genomic_DNA"/>
</dbReference>